<feature type="transmembrane region" description="Helical" evidence="1">
    <location>
        <begin position="20"/>
        <end position="38"/>
    </location>
</feature>
<keyword evidence="1" id="KW-0472">Membrane</keyword>
<dbReference type="PANTHER" id="PTHR35394:SF5">
    <property type="entry name" value="DUF3176 DOMAIN-CONTAINING PROTEIN"/>
    <property type="match status" value="1"/>
</dbReference>
<keyword evidence="1" id="KW-0812">Transmembrane</keyword>
<dbReference type="Proteomes" id="UP000544095">
    <property type="component" value="Unassembled WGS sequence"/>
</dbReference>
<name>A0A8H5P2R4_9HYPO</name>
<protein>
    <submittedName>
        <fullName evidence="2">Uncharacterized protein</fullName>
    </submittedName>
</protein>
<dbReference type="AlphaFoldDB" id="A0A8H5P2R4"/>
<organism evidence="2 3">
    <name type="scientific">Fusarium pseudoanthophilum</name>
    <dbReference type="NCBI Taxonomy" id="48495"/>
    <lineage>
        <taxon>Eukaryota</taxon>
        <taxon>Fungi</taxon>
        <taxon>Dikarya</taxon>
        <taxon>Ascomycota</taxon>
        <taxon>Pezizomycotina</taxon>
        <taxon>Sordariomycetes</taxon>
        <taxon>Hypocreomycetidae</taxon>
        <taxon>Hypocreales</taxon>
        <taxon>Nectriaceae</taxon>
        <taxon>Fusarium</taxon>
        <taxon>Fusarium fujikuroi species complex</taxon>
    </lineage>
</organism>
<gene>
    <name evidence="2" type="ORF">FPANT_7347</name>
</gene>
<dbReference type="PANTHER" id="PTHR35394">
    <property type="entry name" value="DUF3176 DOMAIN-CONTAINING PROTEIN"/>
    <property type="match status" value="1"/>
</dbReference>
<evidence type="ECO:0000256" key="1">
    <source>
        <dbReference type="SAM" id="Phobius"/>
    </source>
</evidence>
<sequence length="672" mass="74052">MASRKRCRELFSSFIKPWWFQLLSMLVSIGLVVSMVFVLKSSNGQPVNGNDETLNAKISALSTANGVFLLLVIGACLSQQNWILFSQTSRCLYDFQTVSDASRGLQGSLRLLCRTLRCGHRLRDVLHWLSGRGPGFNDNNEKVCHHFRGGYIVKIGAVATCLAVAMDPFAQKSIGFGKRESFSEASIPYASRYSRGIVLTGLSAVPVTEDGRIDLIGTDVYANADFDMQAAIAFGFSADAEAIQQQTPFSCQGSQCVFEDWESLSVCSMCSNITDHLETNTLSNGGLFNDLKFDQSYAQAGRNSTEYSLPNGLFLNNIDDEYGPSQSMVYMTMSGTSDPNGTVAMSYIDTLIWAQTIIKVATKPNPNSQDTWPSFGVRASECALYYCVRRYGNAKYNNSQISFTSEKRKDVERDPESWASLSSLLQASDGVSDKVLKSLAYHPHDSIISRSDLRLRSADGTTAWNVSDTAVYGISYYMQTFFATCLNRENCTQALEDWVIPNGFYLSASSSGGKQREDYRPSTAKVLWETDDIEPIFKNVAASMSNALRRGADGEVKGKGTVLSSTTVYKVVWPWMTLHCFQEIIALFILVSTICSTHRRSNIIDVWKSSELAVLSKGATISTILGGLHTTQELEEKAKKTKVDLFKTSKEAGLNASDNLLPTDQDTPGDES</sequence>
<proteinExistence type="predicted"/>
<keyword evidence="3" id="KW-1185">Reference proteome</keyword>
<accession>A0A8H5P2R4</accession>
<evidence type="ECO:0000313" key="2">
    <source>
        <dbReference type="EMBL" id="KAF5586013.1"/>
    </source>
</evidence>
<reference evidence="2 3" key="1">
    <citation type="submission" date="2020-05" db="EMBL/GenBank/DDBJ databases">
        <title>Identification and distribution of gene clusters putatively required for synthesis of sphingolipid metabolism inhibitors in phylogenetically diverse species of the filamentous fungus Fusarium.</title>
        <authorList>
            <person name="Kim H.-S."/>
            <person name="Busman M."/>
            <person name="Brown D.W."/>
            <person name="Divon H."/>
            <person name="Uhlig S."/>
            <person name="Proctor R.H."/>
        </authorList>
    </citation>
    <scope>NUCLEOTIDE SEQUENCE [LARGE SCALE GENOMIC DNA]</scope>
    <source>
        <strain evidence="2 3">NRRL 25211</strain>
    </source>
</reference>
<dbReference type="Pfam" id="PF11374">
    <property type="entry name" value="DUF3176"/>
    <property type="match status" value="1"/>
</dbReference>
<comment type="caution">
    <text evidence="2">The sequence shown here is derived from an EMBL/GenBank/DDBJ whole genome shotgun (WGS) entry which is preliminary data.</text>
</comment>
<dbReference type="EMBL" id="JAAOAR010000358">
    <property type="protein sequence ID" value="KAF5586013.1"/>
    <property type="molecule type" value="Genomic_DNA"/>
</dbReference>
<dbReference type="InterPro" id="IPR021514">
    <property type="entry name" value="DUF3176"/>
</dbReference>
<evidence type="ECO:0000313" key="3">
    <source>
        <dbReference type="Proteomes" id="UP000544095"/>
    </source>
</evidence>
<keyword evidence="1" id="KW-1133">Transmembrane helix</keyword>